<feature type="compositionally biased region" description="Basic and acidic residues" evidence="2">
    <location>
        <begin position="1915"/>
        <end position="1928"/>
    </location>
</feature>
<feature type="compositionally biased region" description="Pro residues" evidence="2">
    <location>
        <begin position="1159"/>
        <end position="1168"/>
    </location>
</feature>
<evidence type="ECO:0000256" key="2">
    <source>
        <dbReference type="SAM" id="MobiDB-lite"/>
    </source>
</evidence>
<keyword evidence="4" id="KW-1185">Reference proteome</keyword>
<feature type="compositionally biased region" description="Basic residues" evidence="2">
    <location>
        <begin position="1592"/>
        <end position="1608"/>
    </location>
</feature>
<feature type="compositionally biased region" description="Basic and acidic residues" evidence="2">
    <location>
        <begin position="1426"/>
        <end position="1438"/>
    </location>
</feature>
<feature type="compositionally biased region" description="Polar residues" evidence="2">
    <location>
        <begin position="1729"/>
        <end position="1753"/>
    </location>
</feature>
<feature type="coiled-coil region" evidence="1">
    <location>
        <begin position="103"/>
        <end position="130"/>
    </location>
</feature>
<feature type="region of interest" description="Disordered" evidence="2">
    <location>
        <begin position="223"/>
        <end position="346"/>
    </location>
</feature>
<feature type="region of interest" description="Disordered" evidence="2">
    <location>
        <begin position="1343"/>
        <end position="1971"/>
    </location>
</feature>
<feature type="compositionally biased region" description="Basic and acidic residues" evidence="2">
    <location>
        <begin position="405"/>
        <end position="421"/>
    </location>
</feature>
<name>A0ABR4PK24_9HELO</name>
<feature type="compositionally biased region" description="Basic and acidic residues" evidence="2">
    <location>
        <begin position="1245"/>
        <end position="1271"/>
    </location>
</feature>
<feature type="region of interest" description="Disordered" evidence="2">
    <location>
        <begin position="368"/>
        <end position="518"/>
    </location>
</feature>
<feature type="compositionally biased region" description="Polar residues" evidence="2">
    <location>
        <begin position="1486"/>
        <end position="1496"/>
    </location>
</feature>
<organism evidence="3 4">
    <name type="scientific">Phlyctema vagabunda</name>
    <dbReference type="NCBI Taxonomy" id="108571"/>
    <lineage>
        <taxon>Eukaryota</taxon>
        <taxon>Fungi</taxon>
        <taxon>Dikarya</taxon>
        <taxon>Ascomycota</taxon>
        <taxon>Pezizomycotina</taxon>
        <taxon>Leotiomycetes</taxon>
        <taxon>Helotiales</taxon>
        <taxon>Dermateaceae</taxon>
        <taxon>Phlyctema</taxon>
    </lineage>
</organism>
<keyword evidence="1" id="KW-0175">Coiled coil</keyword>
<feature type="compositionally biased region" description="Polar residues" evidence="2">
    <location>
        <begin position="461"/>
        <end position="475"/>
    </location>
</feature>
<feature type="compositionally biased region" description="Basic residues" evidence="2">
    <location>
        <begin position="1905"/>
        <end position="1914"/>
    </location>
</feature>
<feature type="compositionally biased region" description="Acidic residues" evidence="2">
    <location>
        <begin position="1613"/>
        <end position="1622"/>
    </location>
</feature>
<feature type="compositionally biased region" description="Basic and acidic residues" evidence="2">
    <location>
        <begin position="1297"/>
        <end position="1316"/>
    </location>
</feature>
<dbReference type="Proteomes" id="UP001629113">
    <property type="component" value="Unassembled WGS sequence"/>
</dbReference>
<feature type="region of interest" description="Disordered" evidence="2">
    <location>
        <begin position="1201"/>
        <end position="1316"/>
    </location>
</feature>
<reference evidence="3 4" key="1">
    <citation type="submission" date="2024-06" db="EMBL/GenBank/DDBJ databases">
        <title>Complete genome of Phlyctema vagabunda strain 19-DSS-EL-015.</title>
        <authorList>
            <person name="Fiorenzani C."/>
        </authorList>
    </citation>
    <scope>NUCLEOTIDE SEQUENCE [LARGE SCALE GENOMIC DNA]</scope>
    <source>
        <strain evidence="3 4">19-DSS-EL-015</strain>
    </source>
</reference>
<feature type="compositionally biased region" description="Basic and acidic residues" evidence="2">
    <location>
        <begin position="1809"/>
        <end position="1822"/>
    </location>
</feature>
<feature type="compositionally biased region" description="Basic and acidic residues" evidence="2">
    <location>
        <begin position="1363"/>
        <end position="1382"/>
    </location>
</feature>
<feature type="compositionally biased region" description="Basic residues" evidence="2">
    <location>
        <begin position="301"/>
        <end position="313"/>
    </location>
</feature>
<feature type="compositionally biased region" description="Polar residues" evidence="2">
    <location>
        <begin position="1343"/>
        <end position="1362"/>
    </location>
</feature>
<feature type="compositionally biased region" description="Basic and acidic residues" evidence="2">
    <location>
        <begin position="223"/>
        <end position="232"/>
    </location>
</feature>
<feature type="compositionally biased region" description="Polar residues" evidence="2">
    <location>
        <begin position="1880"/>
        <end position="1889"/>
    </location>
</feature>
<feature type="compositionally biased region" description="Polar residues" evidence="2">
    <location>
        <begin position="1209"/>
        <end position="1221"/>
    </location>
</feature>
<dbReference type="EMBL" id="JBFCZG010000004">
    <property type="protein sequence ID" value="KAL3423684.1"/>
    <property type="molecule type" value="Genomic_DNA"/>
</dbReference>
<evidence type="ECO:0000313" key="3">
    <source>
        <dbReference type="EMBL" id="KAL3423684.1"/>
    </source>
</evidence>
<proteinExistence type="predicted"/>
<sequence>MEVLGAAGSIVGITAFGLQLSQVLVRFISEVRAAPEAVRAVLAGVDATSRAMKEIYGLLNDEKKNIEREGKSILFSIEGIQQLRATADSCLLLFWKIEATIANRSERNLDEKLQRRLRQFRREIETTTKSKIAKPNQNLVLSTRDRLRWPYITPKLEEFSRQLRDLQVNLVLLFQVVNLRAVSLRSKSEVQDVKLLTEVYTQAIKAVVQAKLTSDRIDRDDYHLRTARDRNSHGARRNQGSIERSPRGFIRINRRATMPVSGSSGRFRTNEYSDEESDLQRVIEARREQVGDRCSSIPRQRASRRRRPNRRRSYISSSEGERLTGPPIVPPNGAGRSIDDSEDSDDENWLAQKRVEVKTNDRLAKAEAAISKGSKPLAKVPDAPVSNGVRTQQRKEKGKAKGKAKGKDKGKGREKEPKVHENATQTSPPDHDMQPGSSRQRADATSNSSDSSETEHPGKANNINSWGPSGPNGKSNVKPKDGMSKTTIDQSQSNQSRSKEGNEQLAGSGSGQHNVVSNLNDATASSNNIQGTTQVQIQVPDEVPVPLPVHSTQLPEEIHQNGNDLANDNSNFINLTLSPGNLTTYIPEASDAGDDIEPSIGPGVSAMSTLRTNNPLRQSYLVNKPKPGGLSWSQMKSRLRRRVEKGDQSPGRQVYNSDEEEDEEIYFTGYFIRGKDFFRVPNAHMQTLKKIESEWFKFQPKEKSWWKTLAFLEPEELEAVQRLLDGDSLTGKHNRNLVLLKRLKKGRLKFWAATEEKLLAIISDQASNLFNAELPQSGPTKQLEVIAELGSSPVAKPQESIKSGGPQEMVPDTKLPKINPTDNVKYVSNGLENLGTLQVLDSNLMISQLSPLEHLSDRQSRKLLTTYNVYTISPIDAEFQNTDEAWIRCRINKELFNNEGIVAQIEFLGNNSASVIQKKSHLSFNQQSQIDNLLRSICSSEKEHEFEWMLCQLEVRNEQILRATSLQHIFRQKAKAAAPDIQRASITVFFQRAPKPNFSCIELLRKLHSQHTRILERGRLLGPKEDPIGVLPSTENAGVEDTEQEKENAFKATGGVPQTLQEDRHTRADEPDAQRAQDDIHPTEPGAGPNSPAPAPAPADERPGAAASQSPRSDVNTSLNPENSNKTYPTNFQRVHLQQHEVPPFPLPTYGPGVSEQYAPPPQNPFLPRPVTGPYGYDNSYFSAPGNQYDPYYSAPYQSKGYPGGAAYFSSQPYDYQNTARPYSQTPPPPPPNYKPTYGSPSEQTRVDHLPYRTERRVERSDTDSDSDIRYRPQPPLTRHRSSARGPATAMSTSRTADSRNEEYISRARPIPYRDADYGWPSTVRSSHNAANNNMLATDTTRSAMFSNPPASEPSTRRVTTNDSRRGDRPSNLDDPRKHYGELEYPPSRPSEVAHAEMLKQQYEKYQKEAESVRDRRPHIPYPEYYDDRPYDPRDLKQVPDLLQKLLLKWTPSERDNDGTEAGNDQKKTGQKDQSTSGAGMHSQRDAASTTRSSLRPRTHPAPTRERLSSPRRFGSSDEGAINLSDEASDKSEAEHGRHTKDKANSRVTFSNYAEPTVEDVFTENEYPAPRGSKRRGGSSQDADDLSWGSRRTSKKDKKQSMIRRSGKKSGDSESEDSESEWASERDRESFVDESYDEYLGSRERDSLRKSVPDGHAPYRLGFKDTGGGSSYPGPGLRDDDAMEDRNKDFVLRGTEREPDGVMAPGGAAVDIKKINGTKVDAPDRPFTLESQPQPENTGFKSWGTNWTISTAKENGGNANTNGGDAGKGNSNRVENPPPIAGDPVEAPVTEEDVDYWGCPPSKKKKKKKAEDSVDAEKKEEDQANPAEPQQAGVLGGEDLGWGFAGKDKKKKKKKTKYRWDEEDEVAVDVAPGGKDESVQKSSLETQQPAVEEDDPWATWGHKDKDKKKKKRKKKEDEEKISEARATDEPENVQNGEPDTESAAIEPAARVTADEEVEEEPKPNPKLKKKNIMDLIAEMELEDD</sequence>
<feature type="compositionally biased region" description="Polar residues" evidence="2">
    <location>
        <begin position="505"/>
        <end position="518"/>
    </location>
</feature>
<feature type="compositionally biased region" description="Basic and acidic residues" evidence="2">
    <location>
        <begin position="278"/>
        <end position="291"/>
    </location>
</feature>
<feature type="region of interest" description="Disordered" evidence="2">
    <location>
        <begin position="1018"/>
        <end position="1172"/>
    </location>
</feature>
<evidence type="ECO:0000256" key="1">
    <source>
        <dbReference type="SAM" id="Coils"/>
    </source>
</evidence>
<feature type="compositionally biased region" description="Basic and acidic residues" evidence="2">
    <location>
        <begin position="1392"/>
        <end position="1415"/>
    </location>
</feature>
<feature type="compositionally biased region" description="Basic and acidic residues" evidence="2">
    <location>
        <begin position="1061"/>
        <end position="1082"/>
    </location>
</feature>
<feature type="compositionally biased region" description="Pro residues" evidence="2">
    <location>
        <begin position="1225"/>
        <end position="1234"/>
    </location>
</feature>
<protein>
    <recommendedName>
        <fullName evidence="5">Fungal N-terminal domain-containing protein</fullName>
    </recommendedName>
</protein>
<gene>
    <name evidence="3" type="ORF">PVAG01_05431</name>
</gene>
<feature type="compositionally biased region" description="Polar residues" evidence="2">
    <location>
        <begin position="1108"/>
        <end position="1133"/>
    </location>
</feature>
<feature type="compositionally biased region" description="Basic and acidic residues" evidence="2">
    <location>
        <begin position="1452"/>
        <end position="1471"/>
    </location>
</feature>
<evidence type="ECO:0000313" key="4">
    <source>
        <dbReference type="Proteomes" id="UP001629113"/>
    </source>
</evidence>
<feature type="region of interest" description="Disordered" evidence="2">
    <location>
        <begin position="795"/>
        <end position="817"/>
    </location>
</feature>
<feature type="compositionally biased region" description="Gly residues" evidence="2">
    <location>
        <begin position="1834"/>
        <end position="1844"/>
    </location>
</feature>
<feature type="compositionally biased region" description="Polar residues" evidence="2">
    <location>
        <begin position="484"/>
        <end position="496"/>
    </location>
</feature>
<feature type="compositionally biased region" description="Basic residues" evidence="2">
    <location>
        <begin position="1848"/>
        <end position="1857"/>
    </location>
</feature>
<feature type="compositionally biased region" description="Basic and acidic residues" evidence="2">
    <location>
        <begin position="1677"/>
        <end position="1700"/>
    </location>
</feature>
<feature type="compositionally biased region" description="Polar residues" evidence="2">
    <location>
        <begin position="435"/>
        <end position="451"/>
    </location>
</feature>
<feature type="compositionally biased region" description="Basic and acidic residues" evidence="2">
    <location>
        <begin position="1528"/>
        <end position="1545"/>
    </location>
</feature>
<feature type="compositionally biased region" description="Basic and acidic residues" evidence="2">
    <location>
        <begin position="1640"/>
        <end position="1653"/>
    </location>
</feature>
<feature type="compositionally biased region" description="Basic and acidic residues" evidence="2">
    <location>
        <begin position="1018"/>
        <end position="1027"/>
    </location>
</feature>
<comment type="caution">
    <text evidence="3">The sequence shown here is derived from an EMBL/GenBank/DDBJ whole genome shotgun (WGS) entry which is preliminary data.</text>
</comment>
<accession>A0ABR4PK24</accession>
<evidence type="ECO:0008006" key="5">
    <source>
        <dbReference type="Google" id="ProtNLM"/>
    </source>
</evidence>